<feature type="transmembrane region" description="Helical" evidence="8">
    <location>
        <begin position="6"/>
        <end position="31"/>
    </location>
</feature>
<dbReference type="Pfam" id="PF06610">
    <property type="entry name" value="AlaE"/>
    <property type="match status" value="1"/>
</dbReference>
<gene>
    <name evidence="9" type="ORF">A3J58_00660</name>
</gene>
<accession>A0A1G2KYD5</accession>
<evidence type="ECO:0000256" key="3">
    <source>
        <dbReference type="ARBA" id="ARBA00022519"/>
    </source>
</evidence>
<evidence type="ECO:0000313" key="10">
    <source>
        <dbReference type="Proteomes" id="UP000178510"/>
    </source>
</evidence>
<dbReference type="GO" id="GO:0034639">
    <property type="term" value="F:L-amino acid efflux transmembrane transporter activity"/>
    <property type="evidence" value="ECO:0007669"/>
    <property type="project" value="InterPro"/>
</dbReference>
<sequence>MTADGIVFLLYTVYTGWILVVYEWHFCDLVVGQVAMLRMMSGVPRTLLGFLFCGALEETIRRRIKGETPSLVRSTVAATLALCLFQLPIYITSALIMHLGAEQILITCGIYIAIDIVFGWSYAILLDRMRRQFGVVVEVQS</sequence>
<organism evidence="9 10">
    <name type="scientific">Candidatus Sungbacteria bacterium RIFCSPHIGHO2_02_FULL_52_23</name>
    <dbReference type="NCBI Taxonomy" id="1802274"/>
    <lineage>
        <taxon>Bacteria</taxon>
        <taxon>Candidatus Sungiibacteriota</taxon>
    </lineage>
</organism>
<evidence type="ECO:0000256" key="1">
    <source>
        <dbReference type="ARBA" id="ARBA00022448"/>
    </source>
</evidence>
<keyword evidence="3" id="KW-0997">Cell inner membrane</keyword>
<dbReference type="AlphaFoldDB" id="A0A1G2KYD5"/>
<evidence type="ECO:0000256" key="2">
    <source>
        <dbReference type="ARBA" id="ARBA00022475"/>
    </source>
</evidence>
<keyword evidence="1" id="KW-0813">Transport</keyword>
<evidence type="ECO:0000313" key="9">
    <source>
        <dbReference type="EMBL" id="OHA04224.1"/>
    </source>
</evidence>
<protein>
    <submittedName>
        <fullName evidence="9">Uncharacterized protein</fullName>
    </submittedName>
</protein>
<dbReference type="GO" id="GO:0016020">
    <property type="term" value="C:membrane"/>
    <property type="evidence" value="ECO:0007669"/>
    <property type="project" value="InterPro"/>
</dbReference>
<reference evidence="9 10" key="1">
    <citation type="journal article" date="2016" name="Nat. Commun.">
        <title>Thousands of microbial genomes shed light on interconnected biogeochemical processes in an aquifer system.</title>
        <authorList>
            <person name="Anantharaman K."/>
            <person name="Brown C.T."/>
            <person name="Hug L.A."/>
            <person name="Sharon I."/>
            <person name="Castelle C.J."/>
            <person name="Probst A.J."/>
            <person name="Thomas B.C."/>
            <person name="Singh A."/>
            <person name="Wilkins M.J."/>
            <person name="Karaoz U."/>
            <person name="Brodie E.L."/>
            <person name="Williams K.H."/>
            <person name="Hubbard S.S."/>
            <person name="Banfield J.F."/>
        </authorList>
    </citation>
    <scope>NUCLEOTIDE SEQUENCE [LARGE SCALE GENOMIC DNA]</scope>
</reference>
<keyword evidence="6 8" id="KW-1133">Transmembrane helix</keyword>
<evidence type="ECO:0000256" key="5">
    <source>
        <dbReference type="ARBA" id="ARBA00022970"/>
    </source>
</evidence>
<name>A0A1G2KYD5_9BACT</name>
<proteinExistence type="predicted"/>
<feature type="transmembrane region" description="Helical" evidence="8">
    <location>
        <begin position="103"/>
        <end position="125"/>
    </location>
</feature>
<dbReference type="InterPro" id="IPR010574">
    <property type="entry name" value="Ala_export_AlaE"/>
</dbReference>
<dbReference type="Proteomes" id="UP000178510">
    <property type="component" value="Unassembled WGS sequence"/>
</dbReference>
<keyword evidence="5" id="KW-0029">Amino-acid transport</keyword>
<keyword evidence="2" id="KW-1003">Cell membrane</keyword>
<comment type="caution">
    <text evidence="9">The sequence shown here is derived from an EMBL/GenBank/DDBJ whole genome shotgun (WGS) entry which is preliminary data.</text>
</comment>
<evidence type="ECO:0000256" key="6">
    <source>
        <dbReference type="ARBA" id="ARBA00022989"/>
    </source>
</evidence>
<evidence type="ECO:0000256" key="4">
    <source>
        <dbReference type="ARBA" id="ARBA00022692"/>
    </source>
</evidence>
<evidence type="ECO:0000256" key="8">
    <source>
        <dbReference type="SAM" id="Phobius"/>
    </source>
</evidence>
<keyword evidence="4 8" id="KW-0812">Transmembrane</keyword>
<dbReference type="EMBL" id="MHQM01000009">
    <property type="protein sequence ID" value="OHA04224.1"/>
    <property type="molecule type" value="Genomic_DNA"/>
</dbReference>
<evidence type="ECO:0000256" key="7">
    <source>
        <dbReference type="ARBA" id="ARBA00023136"/>
    </source>
</evidence>
<keyword evidence="7 8" id="KW-0472">Membrane</keyword>
<feature type="transmembrane region" description="Helical" evidence="8">
    <location>
        <begin position="71"/>
        <end position="91"/>
    </location>
</feature>